<dbReference type="Proteomes" id="UP001491310">
    <property type="component" value="Unassembled WGS sequence"/>
</dbReference>
<dbReference type="PANTHER" id="PTHR14527:SF2">
    <property type="entry name" value="PROTEIN MIS12 HOMOLOG"/>
    <property type="match status" value="1"/>
</dbReference>
<dbReference type="PANTHER" id="PTHR14527">
    <property type="entry name" value="PROTEIN MIS12 HOMOLOG"/>
    <property type="match status" value="1"/>
</dbReference>
<dbReference type="InterPro" id="IPR008685">
    <property type="entry name" value="Centromere_Mis12"/>
</dbReference>
<evidence type="ECO:0000313" key="11">
    <source>
        <dbReference type="EMBL" id="KAK9917003.1"/>
    </source>
</evidence>
<accession>A0ABR2YYQ5</accession>
<evidence type="ECO:0000256" key="6">
    <source>
        <dbReference type="ARBA" id="ARBA00022838"/>
    </source>
</evidence>
<comment type="subcellular location">
    <subcellularLocation>
        <location evidence="1">Chromosome</location>
        <location evidence="1">Centromere</location>
        <location evidence="1">Kinetochore</location>
    </subcellularLocation>
</comment>
<evidence type="ECO:0000256" key="2">
    <source>
        <dbReference type="ARBA" id="ARBA00008643"/>
    </source>
</evidence>
<keyword evidence="8" id="KW-0131">Cell cycle</keyword>
<keyword evidence="7 10" id="KW-0175">Coiled coil</keyword>
<comment type="caution">
    <text evidence="11">The sequence shown here is derived from an EMBL/GenBank/DDBJ whole genome shotgun (WGS) entry which is preliminary data.</text>
</comment>
<evidence type="ECO:0000256" key="7">
    <source>
        <dbReference type="ARBA" id="ARBA00023054"/>
    </source>
</evidence>
<keyword evidence="3" id="KW-0158">Chromosome</keyword>
<reference evidence="11 12" key="1">
    <citation type="journal article" date="2024" name="Nat. Commun.">
        <title>Phylogenomics reveals the evolutionary origins of lichenization in chlorophyte algae.</title>
        <authorList>
            <person name="Puginier C."/>
            <person name="Libourel C."/>
            <person name="Otte J."/>
            <person name="Skaloud P."/>
            <person name="Haon M."/>
            <person name="Grisel S."/>
            <person name="Petersen M."/>
            <person name="Berrin J.G."/>
            <person name="Delaux P.M."/>
            <person name="Dal Grande F."/>
            <person name="Keller J."/>
        </authorList>
    </citation>
    <scope>NUCLEOTIDE SEQUENCE [LARGE SCALE GENOMIC DNA]</scope>
    <source>
        <strain evidence="11 12">SAG 216-7</strain>
    </source>
</reference>
<keyword evidence="12" id="KW-1185">Reference proteome</keyword>
<evidence type="ECO:0000256" key="3">
    <source>
        <dbReference type="ARBA" id="ARBA00022454"/>
    </source>
</evidence>
<proteinExistence type="inferred from homology"/>
<keyword evidence="4" id="KW-0132">Cell division</keyword>
<evidence type="ECO:0000256" key="4">
    <source>
        <dbReference type="ARBA" id="ARBA00022618"/>
    </source>
</evidence>
<evidence type="ECO:0000256" key="1">
    <source>
        <dbReference type="ARBA" id="ARBA00004629"/>
    </source>
</evidence>
<evidence type="ECO:0000256" key="5">
    <source>
        <dbReference type="ARBA" id="ARBA00022776"/>
    </source>
</evidence>
<keyword evidence="6" id="KW-0995">Kinetochore</keyword>
<evidence type="ECO:0000256" key="10">
    <source>
        <dbReference type="SAM" id="Coils"/>
    </source>
</evidence>
<sequence>MLEQNTDHVQLKPFELLDDIANSVNDYLTEGFDALEECVLSNVPVDEFQARLFLQVQADLGKHLQEFERTALRTSLSVPAGLILDKAALAEGGRPRFTAEDEQRVDSQLAALRQEIQQARQARQDTAAQMAAIDREIRSYGDTSQLAAITEAVAGKENLAEDARALAEKAIQLAALLPRVRAKQAQRDAAVADSAAAANPKHAALLAEKDVLQRKAAMSNISAVDLRSLREQLQVDT</sequence>
<gene>
    <name evidence="11" type="ORF">WJX75_009861</name>
</gene>
<organism evidence="11 12">
    <name type="scientific">Coccomyxa subellipsoidea</name>
    <dbReference type="NCBI Taxonomy" id="248742"/>
    <lineage>
        <taxon>Eukaryota</taxon>
        <taxon>Viridiplantae</taxon>
        <taxon>Chlorophyta</taxon>
        <taxon>core chlorophytes</taxon>
        <taxon>Trebouxiophyceae</taxon>
        <taxon>Trebouxiophyceae incertae sedis</taxon>
        <taxon>Coccomyxaceae</taxon>
        <taxon>Coccomyxa</taxon>
    </lineage>
</organism>
<keyword evidence="5" id="KW-0498">Mitosis</keyword>
<evidence type="ECO:0000313" key="12">
    <source>
        <dbReference type="Proteomes" id="UP001491310"/>
    </source>
</evidence>
<protein>
    <submittedName>
        <fullName evidence="11">Uncharacterized protein</fullName>
    </submittedName>
</protein>
<dbReference type="EMBL" id="JALJOT010000003">
    <property type="protein sequence ID" value="KAK9917003.1"/>
    <property type="molecule type" value="Genomic_DNA"/>
</dbReference>
<comment type="similarity">
    <text evidence="2">Belongs to the mis12 family.</text>
</comment>
<dbReference type="Pfam" id="PF05859">
    <property type="entry name" value="Mis12"/>
    <property type="match status" value="1"/>
</dbReference>
<feature type="coiled-coil region" evidence="10">
    <location>
        <begin position="102"/>
        <end position="136"/>
    </location>
</feature>
<evidence type="ECO:0000256" key="8">
    <source>
        <dbReference type="ARBA" id="ARBA00023306"/>
    </source>
</evidence>
<evidence type="ECO:0000256" key="9">
    <source>
        <dbReference type="ARBA" id="ARBA00023328"/>
    </source>
</evidence>
<keyword evidence="9" id="KW-0137">Centromere</keyword>
<name>A0ABR2YYQ5_9CHLO</name>